<evidence type="ECO:0000313" key="2">
    <source>
        <dbReference type="EMBL" id="KZZ88704.1"/>
    </source>
</evidence>
<dbReference type="AlphaFoldDB" id="A0A167WDG5"/>
<comment type="caution">
    <text evidence="2">The sequence shown here is derived from an EMBL/GenBank/DDBJ whole genome shotgun (WGS) entry which is preliminary data.</text>
</comment>
<gene>
    <name evidence="2" type="ORF">AAP_04802</name>
</gene>
<dbReference type="PANTHER" id="PTHR31970">
    <property type="match status" value="1"/>
</dbReference>
<feature type="transmembrane region" description="Helical" evidence="1">
    <location>
        <begin position="160"/>
        <end position="176"/>
    </location>
</feature>
<feature type="transmembrane region" description="Helical" evidence="1">
    <location>
        <begin position="298"/>
        <end position="321"/>
    </location>
</feature>
<organism evidence="2 3">
    <name type="scientific">Ascosphaera apis ARSEF 7405</name>
    <dbReference type="NCBI Taxonomy" id="392613"/>
    <lineage>
        <taxon>Eukaryota</taxon>
        <taxon>Fungi</taxon>
        <taxon>Dikarya</taxon>
        <taxon>Ascomycota</taxon>
        <taxon>Pezizomycotina</taxon>
        <taxon>Eurotiomycetes</taxon>
        <taxon>Eurotiomycetidae</taxon>
        <taxon>Onygenales</taxon>
        <taxon>Ascosphaeraceae</taxon>
        <taxon>Ascosphaera</taxon>
    </lineage>
</organism>
<dbReference type="GO" id="GO:0015098">
    <property type="term" value="F:molybdate ion transmembrane transporter activity"/>
    <property type="evidence" value="ECO:0007669"/>
    <property type="project" value="InterPro"/>
</dbReference>
<dbReference type="InterPro" id="IPR031563">
    <property type="entry name" value="MOT1/MOT2"/>
</dbReference>
<feature type="transmembrane region" description="Helical" evidence="1">
    <location>
        <begin position="183"/>
        <end position="199"/>
    </location>
</feature>
<dbReference type="EMBL" id="AZGZ01000024">
    <property type="protein sequence ID" value="KZZ88704.1"/>
    <property type="molecule type" value="Genomic_DNA"/>
</dbReference>
<sequence>MALLSNIRRNHAYNLSTLKRQPLAELSGAVGDLGTFLPLAIALAMNRTVSLPATLVLSGFFNITTGVFFGIPLPVQPMKAVAAAAIANKFTPQEIAAAGIFVGGCVMVFSVTGLLKWFARMVPIPVVKGIQFGAGLSLVLSAGTNMKSVLHWTTPWFDNYLWVGAAFVGLLLANIYRRLSYGLILFIACVMIASVRISSENDTPQFALWKPTREDIVVPDAQAWKTGIVEAGLGQLPLTTLNSVLAVVYLAAELLPSLGSPSMTAVGYSVGLMNLIGCWFGAMPICHGSGGLAAQYHFGARSGASVIMLGLFKIIIGVLFGETILSLLYKFPTSFLGIMVIAAGLQLASVGESLNTEKAWDLAERQQRNPANGLPTTRGQVQPLIKDDERRERWNVMLATMSMLLAFKNDGIGFLAGMTCHWAYQISGIIDMMNRYLEQGRIRLEANQDNRQTEP</sequence>
<proteinExistence type="predicted"/>
<keyword evidence="1" id="KW-0812">Transmembrane</keyword>
<protein>
    <submittedName>
        <fullName evidence="2">Sulfate transporter</fullName>
    </submittedName>
</protein>
<accession>A0A167WDG5</accession>
<feature type="transmembrane region" description="Helical" evidence="1">
    <location>
        <begin position="122"/>
        <end position="140"/>
    </location>
</feature>
<dbReference type="OrthoDB" id="5402974at2759"/>
<feature type="transmembrane region" description="Helical" evidence="1">
    <location>
        <begin position="95"/>
        <end position="115"/>
    </location>
</feature>
<evidence type="ECO:0000256" key="1">
    <source>
        <dbReference type="SAM" id="Phobius"/>
    </source>
</evidence>
<feature type="transmembrane region" description="Helical" evidence="1">
    <location>
        <begin position="265"/>
        <end position="286"/>
    </location>
</feature>
<dbReference type="Proteomes" id="UP000242877">
    <property type="component" value="Unassembled WGS sequence"/>
</dbReference>
<feature type="transmembrane region" description="Helical" evidence="1">
    <location>
        <begin position="55"/>
        <end position="75"/>
    </location>
</feature>
<keyword evidence="1" id="KW-1133">Transmembrane helix</keyword>
<dbReference type="VEuPathDB" id="FungiDB:AAP_04802"/>
<dbReference type="PANTHER" id="PTHR31970:SF9">
    <property type="entry name" value="MOLYBDATE TRANSPORTER 2"/>
    <property type="match status" value="1"/>
</dbReference>
<keyword evidence="3" id="KW-1185">Reference proteome</keyword>
<name>A0A167WDG5_9EURO</name>
<reference evidence="2 3" key="1">
    <citation type="journal article" date="2016" name="Genome Biol. Evol.">
        <title>Divergent and convergent evolution of fungal pathogenicity.</title>
        <authorList>
            <person name="Shang Y."/>
            <person name="Xiao G."/>
            <person name="Zheng P."/>
            <person name="Cen K."/>
            <person name="Zhan S."/>
            <person name="Wang C."/>
        </authorList>
    </citation>
    <scope>NUCLEOTIDE SEQUENCE [LARGE SCALE GENOMIC DNA]</scope>
    <source>
        <strain evidence="2 3">ARSEF 7405</strain>
    </source>
</reference>
<dbReference type="Pfam" id="PF16983">
    <property type="entry name" value="MFS_MOT1"/>
    <property type="match status" value="2"/>
</dbReference>
<evidence type="ECO:0000313" key="3">
    <source>
        <dbReference type="Proteomes" id="UP000242877"/>
    </source>
</evidence>
<keyword evidence="1" id="KW-0472">Membrane</keyword>